<keyword evidence="1" id="KW-0234">DNA repair</keyword>
<name>A0A835W6Q4_CHLIN</name>
<dbReference type="PANTHER" id="PTHR20973">
    <property type="entry name" value="NON-SMC ELEMENT 1-RELATED"/>
    <property type="match status" value="1"/>
</dbReference>
<dbReference type="Proteomes" id="UP000650467">
    <property type="component" value="Unassembled WGS sequence"/>
</dbReference>
<keyword evidence="1" id="KW-0862">Zinc</keyword>
<dbReference type="EC" id="2.3.2.27" evidence="1"/>
<comment type="catalytic activity">
    <reaction evidence="1">
        <text>S-ubiquitinyl-[E2 ubiquitin-conjugating enzyme]-L-cysteine + [acceptor protein]-L-lysine = [E2 ubiquitin-conjugating enzyme]-L-cysteine + N(6)-ubiquitinyl-[acceptor protein]-L-lysine.</text>
        <dbReference type="EC" id="2.3.2.27"/>
    </reaction>
</comment>
<dbReference type="Gene3D" id="1.10.10.10">
    <property type="entry name" value="Winged helix-like DNA-binding domain superfamily/Winged helix DNA-binding domain"/>
    <property type="match status" value="1"/>
</dbReference>
<evidence type="ECO:0000313" key="4">
    <source>
        <dbReference type="Proteomes" id="UP000650467"/>
    </source>
</evidence>
<keyword evidence="1" id="KW-0833">Ubl conjugation pathway</keyword>
<reference evidence="3" key="1">
    <citation type="journal article" date="2020" name="bioRxiv">
        <title>Comparative genomics of Chlamydomonas.</title>
        <authorList>
            <person name="Craig R.J."/>
            <person name="Hasan A.R."/>
            <person name="Ness R.W."/>
            <person name="Keightley P.D."/>
        </authorList>
    </citation>
    <scope>NUCLEOTIDE SEQUENCE</scope>
    <source>
        <strain evidence="3">SAG 7.73</strain>
    </source>
</reference>
<protein>
    <recommendedName>
        <fullName evidence="1">Non-structural maintenance of chromosomes element 1 homolog</fullName>
        <ecNumber evidence="1">2.3.2.27</ecNumber>
    </recommendedName>
</protein>
<comment type="caution">
    <text evidence="3">The sequence shown here is derived from an EMBL/GenBank/DDBJ whole genome shotgun (WGS) entry which is preliminary data.</text>
</comment>
<feature type="compositionally biased region" description="Low complexity" evidence="2">
    <location>
        <begin position="108"/>
        <end position="119"/>
    </location>
</feature>
<dbReference type="GO" id="GO:0005634">
    <property type="term" value="C:nucleus"/>
    <property type="evidence" value="ECO:0007669"/>
    <property type="project" value="UniProtKB-SubCell"/>
</dbReference>
<evidence type="ECO:0000256" key="1">
    <source>
        <dbReference type="RuleBase" id="RU368018"/>
    </source>
</evidence>
<dbReference type="EMBL" id="JAEHOC010000004">
    <property type="protein sequence ID" value="KAG2442587.1"/>
    <property type="molecule type" value="Genomic_DNA"/>
</dbReference>
<comment type="similarity">
    <text evidence="1">Belongs to the NSE1 family.</text>
</comment>
<dbReference type="GO" id="GO:0030915">
    <property type="term" value="C:Smc5-Smc6 complex"/>
    <property type="evidence" value="ECO:0007669"/>
    <property type="project" value="UniProtKB-UniRule"/>
</dbReference>
<gene>
    <name evidence="3" type="ORF">HXX76_002672</name>
</gene>
<keyword evidence="1" id="KW-0233">DNA recombination</keyword>
<feature type="region of interest" description="Disordered" evidence="2">
    <location>
        <begin position="93"/>
        <end position="124"/>
    </location>
</feature>
<dbReference type="GO" id="GO:0061630">
    <property type="term" value="F:ubiquitin protein ligase activity"/>
    <property type="evidence" value="ECO:0007669"/>
    <property type="project" value="UniProtKB-EC"/>
</dbReference>
<keyword evidence="4" id="KW-1185">Reference proteome</keyword>
<dbReference type="InterPro" id="IPR036388">
    <property type="entry name" value="WH-like_DNA-bd_sf"/>
</dbReference>
<dbReference type="OrthoDB" id="185455at2759"/>
<dbReference type="GO" id="GO:0000724">
    <property type="term" value="P:double-strand break repair via homologous recombination"/>
    <property type="evidence" value="ECO:0007669"/>
    <property type="project" value="TreeGrafter"/>
</dbReference>
<comment type="subunit">
    <text evidence="1">Component of the Smc5-Smc6 complex.</text>
</comment>
<dbReference type="AlphaFoldDB" id="A0A835W6Q4"/>
<organism evidence="3 4">
    <name type="scientific">Chlamydomonas incerta</name>
    <dbReference type="NCBI Taxonomy" id="51695"/>
    <lineage>
        <taxon>Eukaryota</taxon>
        <taxon>Viridiplantae</taxon>
        <taxon>Chlorophyta</taxon>
        <taxon>core chlorophytes</taxon>
        <taxon>Chlorophyceae</taxon>
        <taxon>CS clade</taxon>
        <taxon>Chlamydomonadales</taxon>
        <taxon>Chlamydomonadaceae</taxon>
        <taxon>Chlamydomonas</taxon>
    </lineage>
</organism>
<keyword evidence="1" id="KW-0863">Zinc-finger</keyword>
<evidence type="ECO:0000313" key="3">
    <source>
        <dbReference type="EMBL" id="KAG2442587.1"/>
    </source>
</evidence>
<feature type="compositionally biased region" description="Gly residues" evidence="2">
    <location>
        <begin position="98"/>
        <end position="107"/>
    </location>
</feature>
<keyword evidence="1" id="KW-0808">Transferase</keyword>
<sequence length="181" mass="19563">MPVLSKIQKDLQWLDMNIERIKLPVNDEWYLCAVNKEPDEASKQMGGAFTIAQMDYFRAVVDKIGSQPPEGDELIAEVNSIILKNVEPAPATGAAAGAAGGSGGAAGEPGTQAAAAARAPKPKMLVSEREDTLRKLTNHGWLFMARDGYYTLGPRTLTELKELVMSTLPAEAAERLSNNYM</sequence>
<comment type="subcellular location">
    <subcellularLocation>
        <location evidence="1">Nucleus</location>
    </subcellularLocation>
</comment>
<evidence type="ECO:0000256" key="2">
    <source>
        <dbReference type="SAM" id="MobiDB-lite"/>
    </source>
</evidence>
<proteinExistence type="inferred from homology"/>
<dbReference type="InterPro" id="IPR011513">
    <property type="entry name" value="Nse1"/>
</dbReference>
<keyword evidence="1" id="KW-0539">Nucleus</keyword>
<keyword evidence="1" id="KW-0479">Metal-binding</keyword>
<dbReference type="GO" id="GO:0008270">
    <property type="term" value="F:zinc ion binding"/>
    <property type="evidence" value="ECO:0007669"/>
    <property type="project" value="UniProtKB-KW"/>
</dbReference>
<dbReference type="PANTHER" id="PTHR20973:SF0">
    <property type="entry name" value="NON-STRUCTURAL MAINTENANCE OF CHROMOSOMES ELEMENT 1 HOMOLOG"/>
    <property type="match status" value="1"/>
</dbReference>
<dbReference type="Pfam" id="PF07574">
    <property type="entry name" value="SMC_Nse1"/>
    <property type="match status" value="1"/>
</dbReference>
<keyword evidence="1" id="KW-0227">DNA damage</keyword>
<accession>A0A835W6Q4</accession>